<dbReference type="CDD" id="cd08821">
    <property type="entry name" value="FMT_core_like_1"/>
    <property type="match status" value="1"/>
</dbReference>
<dbReference type="Gene3D" id="3.10.25.20">
    <property type="match status" value="1"/>
</dbReference>
<protein>
    <submittedName>
        <fullName evidence="2">Methionyl-tRNA formyltransferase</fullName>
    </submittedName>
</protein>
<organism evidence="2 3">
    <name type="scientific">Selenomonas sputigena</name>
    <dbReference type="NCBI Taxonomy" id="69823"/>
    <lineage>
        <taxon>Bacteria</taxon>
        <taxon>Bacillati</taxon>
        <taxon>Bacillota</taxon>
        <taxon>Negativicutes</taxon>
        <taxon>Selenomonadales</taxon>
        <taxon>Selenomonadaceae</taxon>
        <taxon>Selenomonas</taxon>
    </lineage>
</organism>
<evidence type="ECO:0000313" key="2">
    <source>
        <dbReference type="EMBL" id="MEX5285188.1"/>
    </source>
</evidence>
<dbReference type="RefSeq" id="WP_368846915.1">
    <property type="nucleotide sequence ID" value="NZ_CP194411.1"/>
</dbReference>
<gene>
    <name evidence="2" type="ORF">QCO44_05985</name>
</gene>
<keyword evidence="3" id="KW-1185">Reference proteome</keyword>
<dbReference type="InterPro" id="IPR049355">
    <property type="entry name" value="Formyl_trans-like_C"/>
</dbReference>
<evidence type="ECO:0000259" key="1">
    <source>
        <dbReference type="Pfam" id="PF21553"/>
    </source>
</evidence>
<reference evidence="2 3" key="1">
    <citation type="submission" date="2023-04" db="EMBL/GenBank/DDBJ databases">
        <title>Genome Sequence of Selenomonas sputigena ATCC 33150.</title>
        <authorList>
            <person name="Miller D.P."/>
            <person name="Anvari S."/>
            <person name="Polson S.W."/>
            <person name="Macdonald M."/>
            <person name="Mcdowell J.V."/>
        </authorList>
    </citation>
    <scope>NUCLEOTIDE SEQUENCE [LARGE SCALE GENOMIC DNA]</scope>
    <source>
        <strain evidence="2 3">ATCC 33150</strain>
    </source>
</reference>
<proteinExistence type="predicted"/>
<dbReference type="SUPFAM" id="SSF50486">
    <property type="entry name" value="FMT C-terminal domain-like"/>
    <property type="match status" value="1"/>
</dbReference>
<dbReference type="Gene3D" id="3.40.50.170">
    <property type="entry name" value="Formyl transferase, N-terminal domain"/>
    <property type="match status" value="1"/>
</dbReference>
<dbReference type="InterPro" id="IPR036477">
    <property type="entry name" value="Formyl_transf_N_sf"/>
</dbReference>
<evidence type="ECO:0000313" key="3">
    <source>
        <dbReference type="Proteomes" id="UP001559623"/>
    </source>
</evidence>
<accession>A0ABV3X504</accession>
<comment type="caution">
    <text evidence="2">The sequence shown here is derived from an EMBL/GenBank/DDBJ whole genome shotgun (WGS) entry which is preliminary data.</text>
</comment>
<dbReference type="InterPro" id="IPR011034">
    <property type="entry name" value="Formyl_transferase-like_C_sf"/>
</dbReference>
<dbReference type="EMBL" id="JARVLH010000003">
    <property type="protein sequence ID" value="MEX5285188.1"/>
    <property type="molecule type" value="Genomic_DNA"/>
</dbReference>
<dbReference type="Proteomes" id="UP001559623">
    <property type="component" value="Unassembled WGS sequence"/>
</dbReference>
<feature type="domain" description="Methionyl-tRNA formyltransferase-like C-terminal" evidence="1">
    <location>
        <begin position="164"/>
        <end position="221"/>
    </location>
</feature>
<dbReference type="SUPFAM" id="SSF53328">
    <property type="entry name" value="Formyltransferase"/>
    <property type="match status" value="1"/>
</dbReference>
<dbReference type="Pfam" id="PF21553">
    <property type="entry name" value="Formyl_trans_C_2"/>
    <property type="match status" value="1"/>
</dbReference>
<sequence>MSIVLVSEKPWDVACADELDAMMDDDVIFISEKELVTEENLKNIQPHYVFFLHWSHYIPASVYENFVCVVFHMTDLPFGRGGSPLQNLIERGIYKTQLSALRCVKELDAGDIFLKRELSLFGSAEEIYIRSTKLAKDMIVEIIETRPIPQKQEGMPVVFRRRSPEQSDIQELQSLEKVFDWIRMLDAEGYPHAFLETPYLRLSFRRAALRDGYIEADVKISLKKESHESE</sequence>
<name>A0ABV3X504_9FIRM</name>